<gene>
    <name evidence="1" type="ORF">MCOL2_08591</name>
</gene>
<comment type="caution">
    <text evidence="1">The sequence shown here is derived from an EMBL/GenBank/DDBJ whole genome shotgun (WGS) entry which is preliminary data.</text>
</comment>
<protein>
    <submittedName>
        <fullName evidence="1">Uncharacterized protein</fullName>
    </submittedName>
</protein>
<sequence length="153" mass="18066">MTELLGVNNTNNPIYFHSEKYGMLFTNWCLVGRLNVTNTEQWSEIFKKRVYFKKLKMIILILFNYNPTLFTKEGDVLIQFDNASYLVIIGVSNDKMSIINKVENDIKSLEISKENVVDYFVEKDVSDDGERQEFEEAYYRNFYLKSLPLDRAE</sequence>
<dbReference type="Proteomes" id="UP000019241">
    <property type="component" value="Unassembled WGS sequence"/>
</dbReference>
<reference evidence="1 2" key="1">
    <citation type="submission" date="2012-12" db="EMBL/GenBank/DDBJ databases">
        <title>Novel taxa of Listeriaceae from agricultural environments in the United States.</title>
        <authorList>
            <person name="den Bakker H.C."/>
            <person name="Allred A."/>
            <person name="Warchocki S."/>
            <person name="Wright E.M."/>
            <person name="Burrell A."/>
            <person name="Nightingale K.K."/>
            <person name="Kephart D."/>
            <person name="Wiedmann M."/>
        </authorList>
    </citation>
    <scope>NUCLEOTIDE SEQUENCE [LARGE SCALE GENOMIC DNA]</scope>
    <source>
        <strain evidence="1 2">FSL S10-1203</strain>
    </source>
</reference>
<organism evidence="1 2">
    <name type="scientific">Listeria fleischmannii FSL S10-1203</name>
    <dbReference type="NCBI Taxonomy" id="1265822"/>
    <lineage>
        <taxon>Bacteria</taxon>
        <taxon>Bacillati</taxon>
        <taxon>Bacillota</taxon>
        <taxon>Bacilli</taxon>
        <taxon>Bacillales</taxon>
        <taxon>Listeriaceae</taxon>
        <taxon>Listeria</taxon>
    </lineage>
</organism>
<dbReference type="EMBL" id="AODM01000027">
    <property type="protein sequence ID" value="EUJ57927.1"/>
    <property type="molecule type" value="Genomic_DNA"/>
</dbReference>
<dbReference type="AlphaFoldDB" id="W7DFB0"/>
<accession>W7DFB0</accession>
<name>W7DFB0_9LIST</name>
<evidence type="ECO:0000313" key="2">
    <source>
        <dbReference type="Proteomes" id="UP000019241"/>
    </source>
</evidence>
<dbReference type="PATRIC" id="fig|1265822.4.peg.1753"/>
<dbReference type="RefSeq" id="WP_052006764.1">
    <property type="nucleotide sequence ID" value="NZ_AODM01000027.1"/>
</dbReference>
<proteinExistence type="predicted"/>
<evidence type="ECO:0000313" key="1">
    <source>
        <dbReference type="EMBL" id="EUJ57927.1"/>
    </source>
</evidence>